<sequence length="116" mass="12903">MSLKALLLTPETPVPVTRTLLGGEFELIRLPADRLSQFEKNRVKYSQEQDPDKLNDNTAMLVLDSIIDEDGSPMSKTIKPKELLKTKSVTAINAAMRVVLQLNYMAEGAEEEAKEA</sequence>
<reference evidence="1" key="1">
    <citation type="journal article" date="2015" name="MBio">
        <title>Eco-Evolutionary Dynamics of Episomes among Ecologically Cohesive Bacterial Populations.</title>
        <authorList>
            <person name="Xue H."/>
            <person name="Cordero O.X."/>
            <person name="Camas F.M."/>
            <person name="Trimble W."/>
            <person name="Meyer F."/>
            <person name="Guglielmini J."/>
            <person name="Rocha E.P."/>
            <person name="Polz M.F."/>
        </authorList>
    </citation>
    <scope>NUCLEOTIDE SEQUENCE</scope>
    <source>
        <strain evidence="1">5S_214</strain>
    </source>
</reference>
<accession>A0A0H3ZV19</accession>
<name>A0A0H3ZV19_VIBSP</name>
<dbReference type="EMBL" id="KP795544">
    <property type="protein sequence ID" value="AKN37684.1"/>
    <property type="molecule type" value="Genomic_DNA"/>
</dbReference>
<protein>
    <recommendedName>
        <fullName evidence="2">Phage tail protein</fullName>
    </recommendedName>
</protein>
<evidence type="ECO:0000313" key="1">
    <source>
        <dbReference type="EMBL" id="AKN37684.1"/>
    </source>
</evidence>
<evidence type="ECO:0008006" key="2">
    <source>
        <dbReference type="Google" id="ProtNLM"/>
    </source>
</evidence>
<dbReference type="AlphaFoldDB" id="A0A0H3ZV19"/>
<dbReference type="RefSeq" id="WP_428792449.1">
    <property type="nucleotide sequence ID" value="NZ_JAKJTX010000052.1"/>
</dbReference>
<proteinExistence type="predicted"/>
<organism evidence="1">
    <name type="scientific">Vibrio splendidus</name>
    <dbReference type="NCBI Taxonomy" id="29497"/>
    <lineage>
        <taxon>Bacteria</taxon>
        <taxon>Pseudomonadati</taxon>
        <taxon>Pseudomonadota</taxon>
        <taxon>Gammaproteobacteria</taxon>
        <taxon>Vibrionales</taxon>
        <taxon>Vibrionaceae</taxon>
        <taxon>Vibrio</taxon>
    </lineage>
</organism>